<sequence length="336" mass="36582">MSRKDALNSLFLGKAAPPSSNSSAVKNPERVRSGAIGAMGTSLQELTQGARAAAKLQEQLLTGDHVVSLDPALIDPSPIADRLPAEIDPGFDELVSSIERDGQQVPILVRPSPAAPGRFQIAYGRRRLRALVRLAHPVKAIVRDLSDDEVVVAQGRENLDRADLSFIEKALFAKRLEDSGYERAVIMSAISTDKSDLSRYISIARRIPEELARQIGPAVKAGRARWHTLAEAIDKSKTGARIDDVVASEGFRAADSDTRFNMVFKVTAPSAERSSKGGAWNTPEGRRAALVERRGSHTAITFDERRVPEFAAFVAARLDALYSEFANEEGDTEQKQ</sequence>
<evidence type="ECO:0000256" key="1">
    <source>
        <dbReference type="ARBA" id="ARBA00006295"/>
    </source>
</evidence>
<dbReference type="RefSeq" id="WP_069710324.1">
    <property type="nucleotide sequence ID" value="NZ_CP017078.1"/>
</dbReference>
<feature type="region of interest" description="Disordered" evidence="2">
    <location>
        <begin position="1"/>
        <end position="29"/>
    </location>
</feature>
<dbReference type="InterPro" id="IPR004437">
    <property type="entry name" value="ParB/RepB/Spo0J"/>
</dbReference>
<accession>A0A1D8AGE2</accession>
<dbReference type="InterPro" id="IPR017819">
    <property type="entry name" value="Plasmid_partition_RepB"/>
</dbReference>
<dbReference type="InterPro" id="IPR050336">
    <property type="entry name" value="Chromosome_partition/occlusion"/>
</dbReference>
<dbReference type="Pfam" id="PF07506">
    <property type="entry name" value="RepB"/>
    <property type="match status" value="1"/>
</dbReference>
<dbReference type="Pfam" id="PF02195">
    <property type="entry name" value="ParB_N"/>
    <property type="match status" value="1"/>
</dbReference>
<gene>
    <name evidence="4" type="ORF">BES08_30400</name>
</gene>
<protein>
    <submittedName>
        <fullName evidence="4">Plasmid partitioning protein RepB</fullName>
    </submittedName>
</protein>
<dbReference type="OrthoDB" id="7908920at2"/>
<organism evidence="4 5">
    <name type="scientific">Novosphingobium resinovorum</name>
    <dbReference type="NCBI Taxonomy" id="158500"/>
    <lineage>
        <taxon>Bacteria</taxon>
        <taxon>Pseudomonadati</taxon>
        <taxon>Pseudomonadota</taxon>
        <taxon>Alphaproteobacteria</taxon>
        <taxon>Sphingomonadales</taxon>
        <taxon>Sphingomonadaceae</taxon>
        <taxon>Novosphingobium</taxon>
    </lineage>
</organism>
<keyword evidence="4" id="KW-0614">Plasmid</keyword>
<dbReference type="InterPro" id="IPR037972">
    <property type="entry name" value="RepB_N"/>
</dbReference>
<dbReference type="Gene3D" id="1.10.10.2830">
    <property type="match status" value="1"/>
</dbReference>
<dbReference type="Gene3D" id="3.90.1530.30">
    <property type="match status" value="1"/>
</dbReference>
<dbReference type="AlphaFoldDB" id="A0A1D8AGE2"/>
<dbReference type="InterPro" id="IPR036086">
    <property type="entry name" value="ParB/Sulfiredoxin_sf"/>
</dbReference>
<comment type="similarity">
    <text evidence="1">Belongs to the ParB family.</text>
</comment>
<evidence type="ECO:0000256" key="2">
    <source>
        <dbReference type="SAM" id="MobiDB-lite"/>
    </source>
</evidence>
<dbReference type="InterPro" id="IPR003115">
    <property type="entry name" value="ParB_N"/>
</dbReference>
<proteinExistence type="inferred from homology"/>
<dbReference type="GO" id="GO:0007059">
    <property type="term" value="P:chromosome segregation"/>
    <property type="evidence" value="ECO:0007669"/>
    <property type="project" value="TreeGrafter"/>
</dbReference>
<dbReference type="NCBIfam" id="TIGR00180">
    <property type="entry name" value="parB_part"/>
    <property type="match status" value="1"/>
</dbReference>
<dbReference type="EMBL" id="CP017078">
    <property type="protein sequence ID" value="AOR81186.1"/>
    <property type="molecule type" value="Genomic_DNA"/>
</dbReference>
<dbReference type="NCBIfam" id="TIGR03454">
    <property type="entry name" value="partition_RepB"/>
    <property type="match status" value="1"/>
</dbReference>
<evidence type="ECO:0000313" key="5">
    <source>
        <dbReference type="Proteomes" id="UP000094626"/>
    </source>
</evidence>
<dbReference type="SUPFAM" id="SSF109709">
    <property type="entry name" value="KorB DNA-binding domain-like"/>
    <property type="match status" value="1"/>
</dbReference>
<dbReference type="KEGG" id="nre:BES08_30400"/>
<dbReference type="PANTHER" id="PTHR33375">
    <property type="entry name" value="CHROMOSOME-PARTITIONING PROTEIN PARB-RELATED"/>
    <property type="match status" value="1"/>
</dbReference>
<keyword evidence="5" id="KW-1185">Reference proteome</keyword>
<dbReference type="Proteomes" id="UP000094626">
    <property type="component" value="Plasmid pSA3"/>
</dbReference>
<evidence type="ECO:0000259" key="3">
    <source>
        <dbReference type="SMART" id="SM00470"/>
    </source>
</evidence>
<dbReference type="SUPFAM" id="SSF110849">
    <property type="entry name" value="ParB/Sulfiredoxin"/>
    <property type="match status" value="1"/>
</dbReference>
<geneLocation type="plasmid" evidence="4 5">
    <name>pSA3</name>
</geneLocation>
<reference evidence="5" key="1">
    <citation type="journal article" date="2017" name="J. Biotechnol.">
        <title>Complete genome sequence of Novosphingobium resinovorum SA1, a versatile xenobiotic-degrading bacterium capable of utilizing sulfanilic acid.</title>
        <authorList>
            <person name="Hegedus B."/>
            <person name="Kos P.B."/>
            <person name="Balint B."/>
            <person name="Maroti G."/>
            <person name="Gan H.M."/>
            <person name="Perei K."/>
            <person name="Rakhely G."/>
        </authorList>
    </citation>
    <scope>NUCLEOTIDE SEQUENCE [LARGE SCALE GENOMIC DNA]</scope>
    <source>
        <strain evidence="5">SA1</strain>
    </source>
</reference>
<dbReference type="PANTHER" id="PTHR33375:SF1">
    <property type="entry name" value="CHROMOSOME-PARTITIONING PROTEIN PARB-RELATED"/>
    <property type="match status" value="1"/>
</dbReference>
<dbReference type="GO" id="GO:0005694">
    <property type="term" value="C:chromosome"/>
    <property type="evidence" value="ECO:0007669"/>
    <property type="project" value="TreeGrafter"/>
</dbReference>
<name>A0A1D8AGE2_9SPHN</name>
<dbReference type="InterPro" id="IPR011111">
    <property type="entry name" value="Plasmid_RepB"/>
</dbReference>
<dbReference type="GO" id="GO:0003677">
    <property type="term" value="F:DNA binding"/>
    <property type="evidence" value="ECO:0007669"/>
    <property type="project" value="InterPro"/>
</dbReference>
<feature type="domain" description="ParB-like N-terminal" evidence="3">
    <location>
        <begin position="67"/>
        <end position="159"/>
    </location>
</feature>
<dbReference type="CDD" id="cd16405">
    <property type="entry name" value="RepB_like_N"/>
    <property type="match status" value="1"/>
</dbReference>
<dbReference type="SMART" id="SM00470">
    <property type="entry name" value="ParB"/>
    <property type="match status" value="1"/>
</dbReference>
<evidence type="ECO:0000313" key="4">
    <source>
        <dbReference type="EMBL" id="AOR81186.1"/>
    </source>
</evidence>